<dbReference type="UniPathway" id="UPA00077">
    <property type="reaction ID" value="UER00155"/>
</dbReference>
<keyword evidence="6" id="KW-0547">Nucleotide-binding</keyword>
<dbReference type="CDD" id="cd00483">
    <property type="entry name" value="HPPK"/>
    <property type="match status" value="1"/>
</dbReference>
<evidence type="ECO:0000256" key="3">
    <source>
        <dbReference type="ARBA" id="ARBA00013253"/>
    </source>
</evidence>
<name>A0A371BGK0_9SPHN</name>
<keyword evidence="7 14" id="KW-0418">Kinase</keyword>
<evidence type="ECO:0000256" key="10">
    <source>
        <dbReference type="ARBA" id="ARBA00029409"/>
    </source>
</evidence>
<dbReference type="GO" id="GO:0046654">
    <property type="term" value="P:tetrahydrofolate biosynthetic process"/>
    <property type="evidence" value="ECO:0007669"/>
    <property type="project" value="UniProtKB-UniPathway"/>
</dbReference>
<comment type="pathway">
    <text evidence="1">Cofactor biosynthesis; tetrahydrofolate biosynthesis; 2-amino-4-hydroxy-6-hydroxymethyl-7,8-dihydropteridine diphosphate from 7,8-dihydroneopterin triphosphate: step 4/4.</text>
</comment>
<keyword evidence="5 14" id="KW-0808">Transferase</keyword>
<sequence length="175" mass="19765">MTGKSSHLYLIALGSNQRHELAGSPQKIIEQAIEALEMRDIDVFAQSSVIESAAMGSSRRRYANAVAVIASDLDPPALLRRLHSIEIHFGRRRNGQRWRARTLDLDILLWSGGIWSGERPALGIPHAAMRDRNFVLGPATEIAPDWRDPLTGLTIRQLFHRLNRPKPLDRWQSPH</sequence>
<dbReference type="AlphaFoldDB" id="A0A371BGK0"/>
<evidence type="ECO:0000256" key="7">
    <source>
        <dbReference type="ARBA" id="ARBA00022777"/>
    </source>
</evidence>
<dbReference type="InterPro" id="IPR000550">
    <property type="entry name" value="Hppk"/>
</dbReference>
<evidence type="ECO:0000313" key="14">
    <source>
        <dbReference type="EMBL" id="RDV06627.1"/>
    </source>
</evidence>
<evidence type="ECO:0000256" key="12">
    <source>
        <dbReference type="ARBA" id="ARBA00033413"/>
    </source>
</evidence>
<dbReference type="PANTHER" id="PTHR43071">
    <property type="entry name" value="2-AMINO-4-HYDROXY-6-HYDROXYMETHYLDIHYDROPTERIDINE PYROPHOSPHOKINASE"/>
    <property type="match status" value="1"/>
</dbReference>
<evidence type="ECO:0000256" key="6">
    <source>
        <dbReference type="ARBA" id="ARBA00022741"/>
    </source>
</evidence>
<evidence type="ECO:0000256" key="8">
    <source>
        <dbReference type="ARBA" id="ARBA00022840"/>
    </source>
</evidence>
<proteinExistence type="inferred from homology"/>
<dbReference type="GO" id="GO:0016301">
    <property type="term" value="F:kinase activity"/>
    <property type="evidence" value="ECO:0007669"/>
    <property type="project" value="UniProtKB-KW"/>
</dbReference>
<organism evidence="14 15">
    <name type="scientific">Sphingorhabdus pulchriflava</name>
    <dbReference type="NCBI Taxonomy" id="2292257"/>
    <lineage>
        <taxon>Bacteria</taxon>
        <taxon>Pseudomonadati</taxon>
        <taxon>Pseudomonadota</taxon>
        <taxon>Alphaproteobacteria</taxon>
        <taxon>Sphingomonadales</taxon>
        <taxon>Sphingomonadaceae</taxon>
        <taxon>Sphingorhabdus</taxon>
    </lineage>
</organism>
<dbReference type="InterPro" id="IPR035907">
    <property type="entry name" value="Hppk_sf"/>
</dbReference>
<evidence type="ECO:0000256" key="9">
    <source>
        <dbReference type="ARBA" id="ARBA00022909"/>
    </source>
</evidence>
<dbReference type="EC" id="2.7.6.3" evidence="3"/>
<dbReference type="Pfam" id="PF01288">
    <property type="entry name" value="HPPK"/>
    <property type="match status" value="1"/>
</dbReference>
<evidence type="ECO:0000256" key="11">
    <source>
        <dbReference type="ARBA" id="ARBA00029766"/>
    </source>
</evidence>
<comment type="function">
    <text evidence="10">Catalyzes the transfer of pyrophosphate from adenosine triphosphate (ATP) to 6-hydroxymethyl-7,8-dihydropterin, an enzymatic step in folate biosynthesis pathway.</text>
</comment>
<accession>A0A371BGK0</accession>
<evidence type="ECO:0000256" key="1">
    <source>
        <dbReference type="ARBA" id="ARBA00005051"/>
    </source>
</evidence>
<reference evidence="15" key="1">
    <citation type="submission" date="2018-08" db="EMBL/GenBank/DDBJ databases">
        <authorList>
            <person name="Kim S.-J."/>
            <person name="Jung G.-Y."/>
        </authorList>
    </citation>
    <scope>NUCLEOTIDE SEQUENCE [LARGE SCALE GENOMIC DNA]</scope>
    <source>
        <strain evidence="15">GY_G</strain>
    </source>
</reference>
<evidence type="ECO:0000313" key="15">
    <source>
        <dbReference type="Proteomes" id="UP000263833"/>
    </source>
</evidence>
<dbReference type="PANTHER" id="PTHR43071:SF1">
    <property type="entry name" value="2-AMINO-4-HYDROXY-6-HYDROXYMETHYLDIHYDROPTERIDINE PYROPHOSPHOKINASE"/>
    <property type="match status" value="1"/>
</dbReference>
<dbReference type="OrthoDB" id="9808041at2"/>
<dbReference type="SUPFAM" id="SSF55083">
    <property type="entry name" value="6-hydroxymethyl-7,8-dihydropterin pyrophosphokinase, HPPK"/>
    <property type="match status" value="1"/>
</dbReference>
<gene>
    <name evidence="14" type="primary">folK</name>
    <name evidence="14" type="ORF">DXH95_04195</name>
</gene>
<evidence type="ECO:0000259" key="13">
    <source>
        <dbReference type="Pfam" id="PF01288"/>
    </source>
</evidence>
<dbReference type="RefSeq" id="WP_115548176.1">
    <property type="nucleotide sequence ID" value="NZ_QRGP01000001.1"/>
</dbReference>
<keyword evidence="15" id="KW-1185">Reference proteome</keyword>
<protein>
    <recommendedName>
        <fullName evidence="4">2-amino-4-hydroxy-6-hydroxymethyldihydropteridine pyrophosphokinase</fullName>
        <ecNumber evidence="3">2.7.6.3</ecNumber>
    </recommendedName>
    <alternativeName>
        <fullName evidence="11">6-hydroxymethyl-7,8-dihydropterin pyrophosphokinase</fullName>
    </alternativeName>
    <alternativeName>
        <fullName evidence="12">7,8-dihydro-6-hydroxymethylpterin-pyrophosphokinase</fullName>
    </alternativeName>
</protein>
<dbReference type="Gene3D" id="3.30.70.560">
    <property type="entry name" value="7,8-Dihydro-6-hydroxymethylpterin-pyrophosphokinase HPPK"/>
    <property type="match status" value="1"/>
</dbReference>
<dbReference type="GO" id="GO:0046656">
    <property type="term" value="P:folic acid biosynthetic process"/>
    <property type="evidence" value="ECO:0007669"/>
    <property type="project" value="UniProtKB-KW"/>
</dbReference>
<dbReference type="EMBL" id="QRGP01000001">
    <property type="protein sequence ID" value="RDV06627.1"/>
    <property type="molecule type" value="Genomic_DNA"/>
</dbReference>
<dbReference type="Proteomes" id="UP000263833">
    <property type="component" value="Unassembled WGS sequence"/>
</dbReference>
<evidence type="ECO:0000256" key="2">
    <source>
        <dbReference type="ARBA" id="ARBA00005810"/>
    </source>
</evidence>
<dbReference type="GO" id="GO:0003848">
    <property type="term" value="F:2-amino-4-hydroxy-6-hydroxymethyldihydropteridine diphosphokinase activity"/>
    <property type="evidence" value="ECO:0007669"/>
    <property type="project" value="UniProtKB-EC"/>
</dbReference>
<dbReference type="NCBIfam" id="TIGR01498">
    <property type="entry name" value="folK"/>
    <property type="match status" value="1"/>
</dbReference>
<comment type="similarity">
    <text evidence="2">Belongs to the HPPK family.</text>
</comment>
<keyword evidence="9" id="KW-0289">Folate biosynthesis</keyword>
<keyword evidence="8" id="KW-0067">ATP-binding</keyword>
<dbReference type="GO" id="GO:0005524">
    <property type="term" value="F:ATP binding"/>
    <property type="evidence" value="ECO:0007669"/>
    <property type="project" value="UniProtKB-KW"/>
</dbReference>
<comment type="caution">
    <text evidence="14">The sequence shown here is derived from an EMBL/GenBank/DDBJ whole genome shotgun (WGS) entry which is preliminary data.</text>
</comment>
<evidence type="ECO:0000256" key="4">
    <source>
        <dbReference type="ARBA" id="ARBA00016218"/>
    </source>
</evidence>
<evidence type="ECO:0000256" key="5">
    <source>
        <dbReference type="ARBA" id="ARBA00022679"/>
    </source>
</evidence>
<feature type="domain" description="7,8-dihydro-6-hydroxymethylpterin-pyrophosphokinase" evidence="13">
    <location>
        <begin position="11"/>
        <end position="144"/>
    </location>
</feature>